<dbReference type="GO" id="GO:0008233">
    <property type="term" value="F:peptidase activity"/>
    <property type="evidence" value="ECO:0007669"/>
    <property type="project" value="InterPro"/>
</dbReference>
<dbReference type="SUPFAM" id="SSF55166">
    <property type="entry name" value="Hedgehog/DD-peptidase"/>
    <property type="match status" value="1"/>
</dbReference>
<dbReference type="InterPro" id="IPR039561">
    <property type="entry name" value="Peptidase_M15C"/>
</dbReference>
<gene>
    <name evidence="2" type="ORF">CP373A1_07745</name>
</gene>
<dbReference type="Gene3D" id="3.30.1380.10">
    <property type="match status" value="1"/>
</dbReference>
<dbReference type="RefSeq" id="WP_065254476.1">
    <property type="nucleotide sequence ID" value="NZ_MAPZ01000017.1"/>
</dbReference>
<organism evidence="2 3">
    <name type="scientific">Clostridium paraputrificum</name>
    <dbReference type="NCBI Taxonomy" id="29363"/>
    <lineage>
        <taxon>Bacteria</taxon>
        <taxon>Bacillati</taxon>
        <taxon>Bacillota</taxon>
        <taxon>Clostridia</taxon>
        <taxon>Eubacteriales</taxon>
        <taxon>Clostridiaceae</taxon>
        <taxon>Clostridium</taxon>
    </lineage>
</organism>
<evidence type="ECO:0000259" key="1">
    <source>
        <dbReference type="Pfam" id="PF13539"/>
    </source>
</evidence>
<accession>A0A1B8RQE9</accession>
<keyword evidence="3" id="KW-1185">Reference proteome</keyword>
<dbReference type="Pfam" id="PF13539">
    <property type="entry name" value="Peptidase_M15_4"/>
    <property type="match status" value="1"/>
</dbReference>
<dbReference type="AlphaFoldDB" id="A0A1B8RQE9"/>
<dbReference type="eggNOG" id="COG0791">
    <property type="taxonomic scope" value="Bacteria"/>
</dbReference>
<dbReference type="EMBL" id="MAPZ01000017">
    <property type="protein sequence ID" value="OBY11039.1"/>
    <property type="molecule type" value="Genomic_DNA"/>
</dbReference>
<reference evidence="2 3" key="1">
    <citation type="submission" date="2016-06" db="EMBL/GenBank/DDBJ databases">
        <authorList>
            <person name="Kjaerup R.B."/>
            <person name="Dalgaard T.S."/>
            <person name="Juul-Madsen H.R."/>
        </authorList>
    </citation>
    <scope>NUCLEOTIDE SEQUENCE [LARGE SCALE GENOMIC DNA]</scope>
    <source>
        <strain evidence="2 3">373-A1</strain>
    </source>
</reference>
<dbReference type="OrthoDB" id="9799970at2"/>
<comment type="caution">
    <text evidence="2">The sequence shown here is derived from an EMBL/GenBank/DDBJ whole genome shotgun (WGS) entry which is preliminary data.</text>
</comment>
<proteinExistence type="predicted"/>
<name>A0A1B8RQE9_9CLOT</name>
<keyword evidence="2" id="KW-0378">Hydrolase</keyword>
<sequence length="307" mass="35631">MKKILVGILSFLLIFSNIYIIPKANETNNYERTMKQDILTLMIAYPESVQGVVKENDKVYCVMTSGKKILYDDKKEKTHDEKLANADLQDTLEQIYPLNIIENIMEKNFEPGRIRNYELLNEVYGSSKIAIEKNLKPLKYGYTNYQFNSKNNANISLEKALKEVIPLAQSRNDIGAILYPASGTYNYRIISGTGRLSAHSYGIAIDLKSDPRDYWKWTSPEKGRSRLLEYPRELIEAFENNNFVWGGKWGHFDILHFEYRPEIIIKAKYFSNSDLDKPWFHGVLSNDEHIKKCIELIDNTLKEGEYS</sequence>
<evidence type="ECO:0000313" key="2">
    <source>
        <dbReference type="EMBL" id="OBY11039.1"/>
    </source>
</evidence>
<dbReference type="InterPro" id="IPR009045">
    <property type="entry name" value="Zn_M74/Hedgehog-like"/>
</dbReference>
<feature type="domain" description="Peptidase M15C" evidence="1">
    <location>
        <begin position="192"/>
        <end position="259"/>
    </location>
</feature>
<dbReference type="Proteomes" id="UP000092714">
    <property type="component" value="Unassembled WGS sequence"/>
</dbReference>
<protein>
    <submittedName>
        <fullName evidence="2">Glycoside hydrolase</fullName>
    </submittedName>
</protein>
<evidence type="ECO:0000313" key="3">
    <source>
        <dbReference type="Proteomes" id="UP000092714"/>
    </source>
</evidence>